<evidence type="ECO:0000313" key="1">
    <source>
        <dbReference type="EMBL" id="KAK4107855.1"/>
    </source>
</evidence>
<dbReference type="AlphaFoldDB" id="A0AAN6QGK6"/>
<accession>A0AAN6QGK6</accession>
<comment type="caution">
    <text evidence="1">The sequence shown here is derived from an EMBL/GenBank/DDBJ whole genome shotgun (WGS) entry which is preliminary data.</text>
</comment>
<evidence type="ECO:0000313" key="2">
    <source>
        <dbReference type="Proteomes" id="UP001302812"/>
    </source>
</evidence>
<gene>
    <name evidence="1" type="ORF">N656DRAFT_460901</name>
</gene>
<name>A0AAN6QGK6_9PEZI</name>
<dbReference type="Proteomes" id="UP001302812">
    <property type="component" value="Unassembled WGS sequence"/>
</dbReference>
<dbReference type="GeneID" id="89933842"/>
<keyword evidence="2" id="KW-1185">Reference proteome</keyword>
<dbReference type="RefSeq" id="XP_064665425.1">
    <property type="nucleotide sequence ID" value="XM_064809718.1"/>
</dbReference>
<dbReference type="EMBL" id="MU853368">
    <property type="protein sequence ID" value="KAK4107855.1"/>
    <property type="molecule type" value="Genomic_DNA"/>
</dbReference>
<organism evidence="1 2">
    <name type="scientific">Canariomyces notabilis</name>
    <dbReference type="NCBI Taxonomy" id="2074819"/>
    <lineage>
        <taxon>Eukaryota</taxon>
        <taxon>Fungi</taxon>
        <taxon>Dikarya</taxon>
        <taxon>Ascomycota</taxon>
        <taxon>Pezizomycotina</taxon>
        <taxon>Sordariomycetes</taxon>
        <taxon>Sordariomycetidae</taxon>
        <taxon>Sordariales</taxon>
        <taxon>Chaetomiaceae</taxon>
        <taxon>Canariomyces</taxon>
    </lineage>
</organism>
<proteinExistence type="predicted"/>
<reference evidence="1" key="1">
    <citation type="journal article" date="2023" name="Mol. Phylogenet. Evol.">
        <title>Genome-scale phylogeny and comparative genomics of the fungal order Sordariales.</title>
        <authorList>
            <person name="Hensen N."/>
            <person name="Bonometti L."/>
            <person name="Westerberg I."/>
            <person name="Brannstrom I.O."/>
            <person name="Guillou S."/>
            <person name="Cros-Aarteil S."/>
            <person name="Calhoun S."/>
            <person name="Haridas S."/>
            <person name="Kuo A."/>
            <person name="Mondo S."/>
            <person name="Pangilinan J."/>
            <person name="Riley R."/>
            <person name="LaButti K."/>
            <person name="Andreopoulos B."/>
            <person name="Lipzen A."/>
            <person name="Chen C."/>
            <person name="Yan M."/>
            <person name="Daum C."/>
            <person name="Ng V."/>
            <person name="Clum A."/>
            <person name="Steindorff A."/>
            <person name="Ohm R.A."/>
            <person name="Martin F."/>
            <person name="Silar P."/>
            <person name="Natvig D.O."/>
            <person name="Lalanne C."/>
            <person name="Gautier V."/>
            <person name="Ament-Velasquez S.L."/>
            <person name="Kruys A."/>
            <person name="Hutchinson M.I."/>
            <person name="Powell A.J."/>
            <person name="Barry K."/>
            <person name="Miller A.N."/>
            <person name="Grigoriev I.V."/>
            <person name="Debuchy R."/>
            <person name="Gladieux P."/>
            <person name="Hiltunen Thoren M."/>
            <person name="Johannesson H."/>
        </authorList>
    </citation>
    <scope>NUCLEOTIDE SEQUENCE</scope>
    <source>
        <strain evidence="1">CBS 508.74</strain>
    </source>
</reference>
<reference evidence="1" key="2">
    <citation type="submission" date="2023-05" db="EMBL/GenBank/DDBJ databases">
        <authorList>
            <consortium name="Lawrence Berkeley National Laboratory"/>
            <person name="Steindorff A."/>
            <person name="Hensen N."/>
            <person name="Bonometti L."/>
            <person name="Westerberg I."/>
            <person name="Brannstrom I.O."/>
            <person name="Guillou S."/>
            <person name="Cros-Aarteil S."/>
            <person name="Calhoun S."/>
            <person name="Haridas S."/>
            <person name="Kuo A."/>
            <person name="Mondo S."/>
            <person name="Pangilinan J."/>
            <person name="Riley R."/>
            <person name="Labutti K."/>
            <person name="Andreopoulos B."/>
            <person name="Lipzen A."/>
            <person name="Chen C."/>
            <person name="Yanf M."/>
            <person name="Daum C."/>
            <person name="Ng V."/>
            <person name="Clum A."/>
            <person name="Ohm R."/>
            <person name="Martin F."/>
            <person name="Silar P."/>
            <person name="Natvig D."/>
            <person name="Lalanne C."/>
            <person name="Gautier V."/>
            <person name="Ament-Velasquez S.L."/>
            <person name="Kruys A."/>
            <person name="Hutchinson M.I."/>
            <person name="Powell A.J."/>
            <person name="Barry K."/>
            <person name="Miller A.N."/>
            <person name="Grigoriev I.V."/>
            <person name="Debuchy R."/>
            <person name="Gladieux P."/>
            <person name="Thoren M.H."/>
            <person name="Johannesson H."/>
        </authorList>
    </citation>
    <scope>NUCLEOTIDE SEQUENCE</scope>
    <source>
        <strain evidence="1">CBS 508.74</strain>
    </source>
</reference>
<protein>
    <submittedName>
        <fullName evidence="1">Uncharacterized protein</fullName>
    </submittedName>
</protein>
<sequence length="173" mass="18692">MFASLLSGFMVDNSSKQSPGRFQDGRRMSSCLIRDVVLCASIPMLMPANGVLEAVPLRLLPKHGRLSPAAPADRPLSIGVNRQSIASGRLDNTQTFAMKFQASSLAITTDNAMESCSPMSPRNALCHWATTLQEAAAVFKRPGLVLRQTIGQTRGASQEPVCNTWVPNSRFST</sequence>